<name>A0A7W8ZBH6_9ACTN</name>
<dbReference type="RefSeq" id="WP_184617306.1">
    <property type="nucleotide sequence ID" value="NZ_BOOS01000060.1"/>
</dbReference>
<evidence type="ECO:0000313" key="3">
    <source>
        <dbReference type="Proteomes" id="UP000588112"/>
    </source>
</evidence>
<comment type="caution">
    <text evidence="2">The sequence shown here is derived from an EMBL/GenBank/DDBJ whole genome shotgun (WGS) entry which is preliminary data.</text>
</comment>
<accession>A0A7W8ZBH6</accession>
<proteinExistence type="predicted"/>
<gene>
    <name evidence="2" type="ORF">BJ981_006698</name>
</gene>
<protein>
    <submittedName>
        <fullName evidence="2">Uncharacterized protein</fullName>
    </submittedName>
</protein>
<feature type="region of interest" description="Disordered" evidence="1">
    <location>
        <begin position="43"/>
        <end position="97"/>
    </location>
</feature>
<evidence type="ECO:0000313" key="2">
    <source>
        <dbReference type="EMBL" id="MBB5630934.1"/>
    </source>
</evidence>
<organism evidence="2 3">
    <name type="scientific">Sphaerisporangium krabiense</name>
    <dbReference type="NCBI Taxonomy" id="763782"/>
    <lineage>
        <taxon>Bacteria</taxon>
        <taxon>Bacillati</taxon>
        <taxon>Actinomycetota</taxon>
        <taxon>Actinomycetes</taxon>
        <taxon>Streptosporangiales</taxon>
        <taxon>Streptosporangiaceae</taxon>
        <taxon>Sphaerisporangium</taxon>
    </lineage>
</organism>
<feature type="compositionally biased region" description="Basic and acidic residues" evidence="1">
    <location>
        <begin position="79"/>
        <end position="89"/>
    </location>
</feature>
<evidence type="ECO:0000256" key="1">
    <source>
        <dbReference type="SAM" id="MobiDB-lite"/>
    </source>
</evidence>
<reference evidence="2 3" key="1">
    <citation type="submission" date="2020-08" db="EMBL/GenBank/DDBJ databases">
        <title>Sequencing the genomes of 1000 actinobacteria strains.</title>
        <authorList>
            <person name="Klenk H.-P."/>
        </authorList>
    </citation>
    <scope>NUCLEOTIDE SEQUENCE [LARGE SCALE GENOMIC DNA]</scope>
    <source>
        <strain evidence="2 3">DSM 45790</strain>
    </source>
</reference>
<keyword evidence="3" id="KW-1185">Reference proteome</keyword>
<dbReference type="Proteomes" id="UP000588112">
    <property type="component" value="Unassembled WGS sequence"/>
</dbReference>
<dbReference type="EMBL" id="JACHBR010000002">
    <property type="protein sequence ID" value="MBB5630934.1"/>
    <property type="molecule type" value="Genomic_DNA"/>
</dbReference>
<dbReference type="AlphaFoldDB" id="A0A7W8ZBH6"/>
<sequence>MTENGEARVAAALGRLGTLGDLPVREHVPVFEEALGRLEAILASADDTSPESARRDDTQPNSERAQGAPAHLAGGEDASAERRQDDHLGRGGLWGVR</sequence>